<protein>
    <submittedName>
        <fullName evidence="3">Cgd2_420 protein</fullName>
    </submittedName>
</protein>
<sequence length="205" mass="22010">MKFLYVFLCLICLLNYTTFNQLGRVDEHSKMSLIKLKSLNLGSSGPSNDEESLKGTGDRPDGTGCNDSSSSSSSLNNPEGDEENDPEGDEGNDPEGDEGNDPNPFAGVSLSSPRPRRRNPWRYGNKGKPTHSNSESDGKLGPFDGANLKSPRLGRRRPRGRGNQGGSSNSGSDSGGDTSQFGDPSPRPPSPYKTTPRCSKLKGRF</sequence>
<dbReference type="EMBL" id="FX115313">
    <property type="protein sequence ID" value="BAJ77416.1"/>
    <property type="molecule type" value="mRNA"/>
</dbReference>
<feature type="compositionally biased region" description="Basic and acidic residues" evidence="1">
    <location>
        <begin position="51"/>
        <end position="61"/>
    </location>
</feature>
<evidence type="ECO:0000256" key="2">
    <source>
        <dbReference type="SAM" id="SignalP"/>
    </source>
</evidence>
<reference evidence="3" key="1">
    <citation type="submission" date="2011-02" db="EMBL/GenBank/DDBJ databases">
        <title>Construction and analysis of full-length cDNA library of Cryptosporidium parvum.</title>
        <authorList>
            <person name="Yamagishi J."/>
            <person name="Wakaguri H."/>
            <person name="Sugano S."/>
            <person name="Kawano S."/>
            <person name="Fujisaki K."/>
            <person name="Sugimoto C."/>
            <person name="Watanabe J."/>
            <person name="Suzuki Y."/>
            <person name="Kimata I."/>
            <person name="Xuan X."/>
        </authorList>
    </citation>
    <scope>NUCLEOTIDE SEQUENCE</scope>
    <source>
        <strain evidence="3">HNJ-1</strain>
    </source>
</reference>
<evidence type="ECO:0000313" key="3">
    <source>
        <dbReference type="EMBL" id="BAJ77416.1"/>
    </source>
</evidence>
<accession>F0X495</accession>
<name>F0X495_CRYPV</name>
<keyword evidence="2" id="KW-0732">Signal</keyword>
<dbReference type="VEuPathDB" id="CryptoDB:CPATCC_0030810"/>
<gene>
    <name evidence="3" type="primary">cgd2_420</name>
</gene>
<organism evidence="3">
    <name type="scientific">Cryptosporidium parvum</name>
    <dbReference type="NCBI Taxonomy" id="5807"/>
    <lineage>
        <taxon>Eukaryota</taxon>
        <taxon>Sar</taxon>
        <taxon>Alveolata</taxon>
        <taxon>Apicomplexa</taxon>
        <taxon>Conoidasida</taxon>
        <taxon>Coccidia</taxon>
        <taxon>Eucoccidiorida</taxon>
        <taxon>Eimeriorina</taxon>
        <taxon>Cryptosporidiidae</taxon>
        <taxon>Cryptosporidium</taxon>
    </lineage>
</organism>
<feature type="compositionally biased region" description="Low complexity" evidence="1">
    <location>
        <begin position="68"/>
        <end position="78"/>
    </location>
</feature>
<dbReference type="VEuPathDB" id="CryptoDB:cgd2_420"/>
<evidence type="ECO:0000256" key="1">
    <source>
        <dbReference type="SAM" id="MobiDB-lite"/>
    </source>
</evidence>
<feature type="signal peptide" evidence="2">
    <location>
        <begin position="1"/>
        <end position="19"/>
    </location>
</feature>
<feature type="chain" id="PRO_5007655489" evidence="2">
    <location>
        <begin position="20"/>
        <end position="205"/>
    </location>
</feature>
<proteinExistence type="evidence at transcript level"/>
<dbReference type="EMBL" id="FX115902">
    <property type="protein sequence ID" value="BAJ78005.1"/>
    <property type="molecule type" value="mRNA"/>
</dbReference>
<feature type="region of interest" description="Disordered" evidence="1">
    <location>
        <begin position="39"/>
        <end position="205"/>
    </location>
</feature>
<feature type="compositionally biased region" description="Low complexity" evidence="1">
    <location>
        <begin position="166"/>
        <end position="177"/>
    </location>
</feature>
<feature type="compositionally biased region" description="Acidic residues" evidence="1">
    <location>
        <begin position="79"/>
        <end position="100"/>
    </location>
</feature>
<dbReference type="AlphaFoldDB" id="F0X495"/>